<evidence type="ECO:0000313" key="1">
    <source>
        <dbReference type="EMBL" id="GFR28919.1"/>
    </source>
</evidence>
<sequence length="92" mass="10351">MKSWRDTGGRCFDAVVRGISETSAPVSIRYFEREGLFLRYKWLITMAKSLSGLSDDCSSFRLEGTGFPALGRMFLEMPVVPTMFVNSRFPAA</sequence>
<dbReference type="Proteomes" id="UP000887116">
    <property type="component" value="Unassembled WGS sequence"/>
</dbReference>
<dbReference type="EMBL" id="BMAO01019178">
    <property type="protein sequence ID" value="GFR28919.1"/>
    <property type="molecule type" value="Genomic_DNA"/>
</dbReference>
<gene>
    <name evidence="1" type="ORF">TNCT_280921</name>
</gene>
<evidence type="ECO:0000313" key="2">
    <source>
        <dbReference type="Proteomes" id="UP000887116"/>
    </source>
</evidence>
<organism evidence="1 2">
    <name type="scientific">Trichonephila clavata</name>
    <name type="common">Joro spider</name>
    <name type="synonym">Nephila clavata</name>
    <dbReference type="NCBI Taxonomy" id="2740835"/>
    <lineage>
        <taxon>Eukaryota</taxon>
        <taxon>Metazoa</taxon>
        <taxon>Ecdysozoa</taxon>
        <taxon>Arthropoda</taxon>
        <taxon>Chelicerata</taxon>
        <taxon>Arachnida</taxon>
        <taxon>Araneae</taxon>
        <taxon>Araneomorphae</taxon>
        <taxon>Entelegynae</taxon>
        <taxon>Araneoidea</taxon>
        <taxon>Nephilidae</taxon>
        <taxon>Trichonephila</taxon>
    </lineage>
</organism>
<comment type="caution">
    <text evidence="1">The sequence shown here is derived from an EMBL/GenBank/DDBJ whole genome shotgun (WGS) entry which is preliminary data.</text>
</comment>
<proteinExistence type="predicted"/>
<dbReference type="AlphaFoldDB" id="A0A8X6HS04"/>
<accession>A0A8X6HS04</accession>
<reference evidence="1" key="1">
    <citation type="submission" date="2020-07" db="EMBL/GenBank/DDBJ databases">
        <title>Multicomponent nature underlies the extraordinary mechanical properties of spider dragline silk.</title>
        <authorList>
            <person name="Kono N."/>
            <person name="Nakamura H."/>
            <person name="Mori M."/>
            <person name="Yoshida Y."/>
            <person name="Ohtoshi R."/>
            <person name="Malay A.D."/>
            <person name="Moran D.A.P."/>
            <person name="Tomita M."/>
            <person name="Numata K."/>
            <person name="Arakawa K."/>
        </authorList>
    </citation>
    <scope>NUCLEOTIDE SEQUENCE</scope>
</reference>
<name>A0A8X6HS04_TRICU</name>
<keyword evidence="2" id="KW-1185">Reference proteome</keyword>
<protein>
    <submittedName>
        <fullName evidence="1">Uncharacterized protein</fullName>
    </submittedName>
</protein>